<gene>
    <name evidence="1" type="ORF">PNIG_b0093</name>
</gene>
<dbReference type="AlphaFoldDB" id="A0AAC9XZD6"/>
<dbReference type="EMBL" id="CP011037">
    <property type="protein sequence ID" value="ASM55744.1"/>
    <property type="molecule type" value="Genomic_DNA"/>
</dbReference>
<dbReference type="Proteomes" id="UP000198329">
    <property type="component" value="Chromosome II"/>
</dbReference>
<proteinExistence type="predicted"/>
<reference evidence="1 2" key="1">
    <citation type="submission" date="2015-03" db="EMBL/GenBank/DDBJ databases">
        <authorList>
            <person name="Xie B.-B."/>
            <person name="Rong J.-C."/>
            <person name="Qin Q.-L."/>
            <person name="Zhang Y.-Z."/>
        </authorList>
    </citation>
    <scope>NUCLEOTIDE SEQUENCE [LARGE SCALE GENOMIC DNA]</scope>
    <source>
        <strain evidence="1 2">KMM 661</strain>
    </source>
</reference>
<protein>
    <submittedName>
        <fullName evidence="1">Uncharacterized protein</fullName>
    </submittedName>
</protein>
<keyword evidence="2" id="KW-1185">Reference proteome</keyword>
<organism evidence="1 2">
    <name type="scientific">Pseudoalteromonas nigrifaciens</name>
    <dbReference type="NCBI Taxonomy" id="28109"/>
    <lineage>
        <taxon>Bacteria</taxon>
        <taxon>Pseudomonadati</taxon>
        <taxon>Pseudomonadota</taxon>
        <taxon>Gammaproteobacteria</taxon>
        <taxon>Alteromonadales</taxon>
        <taxon>Pseudoalteromonadaceae</taxon>
        <taxon>Pseudoalteromonas</taxon>
    </lineage>
</organism>
<dbReference type="KEGG" id="png:PNIG_b0093"/>
<accession>A0AAC9XZD6</accession>
<evidence type="ECO:0000313" key="2">
    <source>
        <dbReference type="Proteomes" id="UP000198329"/>
    </source>
</evidence>
<name>A0AAC9XZD6_9GAMM</name>
<evidence type="ECO:0000313" key="1">
    <source>
        <dbReference type="EMBL" id="ASM55744.1"/>
    </source>
</evidence>
<sequence>MFHKLLPTLNLRFLILLLVLLASICTLVSSFYATYQVQKEQLINYTLHSNYAYANKLASATDSFLEHLQGAFSSALATS</sequence>